<evidence type="ECO:0000256" key="2">
    <source>
        <dbReference type="ARBA" id="ARBA00022741"/>
    </source>
</evidence>
<dbReference type="Pfam" id="PF03461">
    <property type="entry name" value="TRCF"/>
    <property type="match status" value="1"/>
</dbReference>
<dbReference type="EMBL" id="JAFITR010000026">
    <property type="protein sequence ID" value="MBN4066810.1"/>
    <property type="molecule type" value="Genomic_DNA"/>
</dbReference>
<evidence type="ECO:0000313" key="12">
    <source>
        <dbReference type="EMBL" id="MBN4066810.1"/>
    </source>
</evidence>
<dbReference type="InterPro" id="IPR041471">
    <property type="entry name" value="UvrB_inter"/>
</dbReference>
<dbReference type="SMART" id="SM00490">
    <property type="entry name" value="HELICc"/>
    <property type="match status" value="1"/>
</dbReference>
<dbReference type="InterPro" id="IPR004576">
    <property type="entry name" value="Mfd"/>
</dbReference>
<dbReference type="InterPro" id="IPR037235">
    <property type="entry name" value="TRCF-like_C_D7"/>
</dbReference>
<keyword evidence="7 9" id="KW-0238">DNA-binding</keyword>
<dbReference type="SUPFAM" id="SSF52540">
    <property type="entry name" value="P-loop containing nucleoside triphosphate hydrolases"/>
    <property type="match status" value="2"/>
</dbReference>
<dbReference type="InterPro" id="IPR011545">
    <property type="entry name" value="DEAD/DEAH_box_helicase_dom"/>
</dbReference>
<gene>
    <name evidence="9 12" type="primary">mfd</name>
    <name evidence="12" type="ORF">JYU14_01860</name>
</gene>
<evidence type="ECO:0000256" key="7">
    <source>
        <dbReference type="ARBA" id="ARBA00023125"/>
    </source>
</evidence>
<comment type="similarity">
    <text evidence="9">In the C-terminal section; belongs to the helicase family. RecG subfamily.</text>
</comment>
<dbReference type="SUPFAM" id="SSF143517">
    <property type="entry name" value="TRCF domain-like"/>
    <property type="match status" value="1"/>
</dbReference>
<keyword evidence="3 9" id="KW-0227">DNA damage</keyword>
<evidence type="ECO:0000256" key="5">
    <source>
        <dbReference type="ARBA" id="ARBA00022806"/>
    </source>
</evidence>
<keyword evidence="13" id="KW-1185">Reference proteome</keyword>
<evidence type="ECO:0000256" key="8">
    <source>
        <dbReference type="ARBA" id="ARBA00023204"/>
    </source>
</evidence>
<evidence type="ECO:0000259" key="11">
    <source>
        <dbReference type="PROSITE" id="PS51194"/>
    </source>
</evidence>
<dbReference type="InterPro" id="IPR001650">
    <property type="entry name" value="Helicase_C-like"/>
</dbReference>
<evidence type="ECO:0000256" key="4">
    <source>
        <dbReference type="ARBA" id="ARBA00022801"/>
    </source>
</evidence>
<keyword evidence="4 9" id="KW-0378">Hydrolase</keyword>
<evidence type="ECO:0000256" key="6">
    <source>
        <dbReference type="ARBA" id="ARBA00022840"/>
    </source>
</evidence>
<dbReference type="EC" id="3.6.4.-" evidence="9"/>
<accession>A0ABS3AR44</accession>
<comment type="function">
    <text evidence="9">Couples transcription and DNA repair by recognizing RNA polymerase (RNAP) stalled at DNA lesions. Mediates ATP-dependent release of RNAP and its truncated transcript from the DNA, and recruitment of nucleotide excision repair machinery to the damaged site.</text>
</comment>
<comment type="subcellular location">
    <subcellularLocation>
        <location evidence="9">Cytoplasm</location>
    </subcellularLocation>
</comment>
<dbReference type="Gene3D" id="2.40.10.170">
    <property type="match status" value="1"/>
</dbReference>
<name>A0ABS3AR44_9BACT</name>
<dbReference type="SUPFAM" id="SSF141259">
    <property type="entry name" value="CarD-like"/>
    <property type="match status" value="1"/>
</dbReference>
<evidence type="ECO:0000313" key="13">
    <source>
        <dbReference type="Proteomes" id="UP000722121"/>
    </source>
</evidence>
<dbReference type="InterPro" id="IPR027417">
    <property type="entry name" value="P-loop_NTPase"/>
</dbReference>
<proteinExistence type="inferred from homology"/>
<dbReference type="PROSITE" id="PS51192">
    <property type="entry name" value="HELICASE_ATP_BIND_1"/>
    <property type="match status" value="1"/>
</dbReference>
<dbReference type="SMART" id="SM00982">
    <property type="entry name" value="TRCF"/>
    <property type="match status" value="1"/>
</dbReference>
<dbReference type="Gene3D" id="3.40.50.11180">
    <property type="match status" value="1"/>
</dbReference>
<feature type="domain" description="Helicase C-terminal" evidence="11">
    <location>
        <begin position="756"/>
        <end position="914"/>
    </location>
</feature>
<dbReference type="CDD" id="cd17991">
    <property type="entry name" value="DEXHc_TRCF"/>
    <property type="match status" value="1"/>
</dbReference>
<protein>
    <recommendedName>
        <fullName evidence="9">Transcription-repair-coupling factor</fullName>
        <shortName evidence="9">TRCF</shortName>
        <ecNumber evidence="9">3.6.4.-</ecNumber>
    </recommendedName>
</protein>
<dbReference type="NCBIfam" id="TIGR00580">
    <property type="entry name" value="mfd"/>
    <property type="match status" value="1"/>
</dbReference>
<keyword evidence="2 9" id="KW-0547">Nucleotide-binding</keyword>
<dbReference type="SMART" id="SM01058">
    <property type="entry name" value="CarD_TRCF"/>
    <property type="match status" value="1"/>
</dbReference>
<keyword evidence="1 9" id="KW-0963">Cytoplasm</keyword>
<dbReference type="Gene3D" id="3.30.2060.10">
    <property type="entry name" value="Penicillin-binding protein 1b domain"/>
    <property type="match status" value="1"/>
</dbReference>
<comment type="similarity">
    <text evidence="9">In the N-terminal section; belongs to the UvrB family.</text>
</comment>
<keyword evidence="6 9" id="KW-0067">ATP-binding</keyword>
<dbReference type="Proteomes" id="UP000722121">
    <property type="component" value="Unassembled WGS sequence"/>
</dbReference>
<dbReference type="Pfam" id="PF00271">
    <property type="entry name" value="Helicase_C"/>
    <property type="match status" value="1"/>
</dbReference>
<dbReference type="Pfam" id="PF00270">
    <property type="entry name" value="DEAD"/>
    <property type="match status" value="1"/>
</dbReference>
<keyword evidence="5" id="KW-0347">Helicase</keyword>
<dbReference type="InterPro" id="IPR036101">
    <property type="entry name" value="CarD-like/TRCF_RID_sf"/>
</dbReference>
<dbReference type="Pfam" id="PF02559">
    <property type="entry name" value="CarD_TRCF_RID"/>
    <property type="match status" value="1"/>
</dbReference>
<evidence type="ECO:0000256" key="1">
    <source>
        <dbReference type="ARBA" id="ARBA00022490"/>
    </source>
</evidence>
<dbReference type="Pfam" id="PF17757">
    <property type="entry name" value="UvrB_inter"/>
    <property type="match status" value="1"/>
</dbReference>
<dbReference type="InterPro" id="IPR047112">
    <property type="entry name" value="RecG/Mfd"/>
</dbReference>
<feature type="domain" description="Helicase ATP-binding" evidence="10">
    <location>
        <begin position="577"/>
        <end position="739"/>
    </location>
</feature>
<dbReference type="Gene3D" id="3.90.1150.50">
    <property type="entry name" value="Transcription-repair-coupling factor, D7 domain"/>
    <property type="match status" value="1"/>
</dbReference>
<evidence type="ECO:0000259" key="10">
    <source>
        <dbReference type="PROSITE" id="PS51192"/>
    </source>
</evidence>
<dbReference type="InterPro" id="IPR005118">
    <property type="entry name" value="TRCF_C"/>
</dbReference>
<dbReference type="Gene3D" id="3.40.50.300">
    <property type="entry name" value="P-loop containing nucleotide triphosphate hydrolases"/>
    <property type="match status" value="2"/>
</dbReference>
<dbReference type="HAMAP" id="MF_00969">
    <property type="entry name" value="TRCF"/>
    <property type="match status" value="1"/>
</dbReference>
<dbReference type="PROSITE" id="PS51194">
    <property type="entry name" value="HELICASE_CTER"/>
    <property type="match status" value="1"/>
</dbReference>
<sequence length="1085" mass="122478">MFKETVAQGDDLLVEELWDAPKAVLCAMAQEATGKHILILSGGTRECRLFDDFTFFSKENTVEFPAWETLPCEEIPPSPDIVGERHRFLHDIVQNSEPKIVLATLQSCLQKVVPPHTMRRLQFSLSVGENMPLELVIGQLAESGYQRVPVAADKGEYAVRGGIVDVFPVSTPDPYRIEFFDEDVESIRIYDPVSQKSVRKEGHVDIPPADEFKLVNESGELVTLLDYLGNETLIVFDDLLALEDRWVSIKGTLTKASKHFLSFEEFLDAAGGYQKLYLPTTPIEELSDAVQIEQGVGAYYSRRVALQKIEFEIFGKKLAAKRWNHPFIPVADAFPDASGQGDLLQGIGKAVRSSRKCDIVIIANTPSEEKHFKERLEEADIVLPDTTEYVRGYLSSGFYLMDTDFVLLPMTEMTHHYKVRRQKMRSAYHFTPSEAFDITPGEYVVHYANGIGKFLGVERLPDHNGIESEFLKIEYANAGKLYVPLTQSNLISKYVGAKEDVPALHTIGSTRWQNTRKRTERAIMGYATQLLEMHAQRELQGGCEYPSDSVEYKQYEREFPYIESEDQLAAINLVNKDMCSQKAMDRLVCGDVGYGKTEVAMRAACKAVIDGNKQVAVLVPTTVLALQHYETFSERMENYPVTIRQLSRFVSAKETKETLRGIEEGSVDIVIGTHRIVSKDVKFKNLGLVVIDEEQRFGVRAKEHLKAIRAGVDCLTLSATPIPRTLHMSLVGVRDLSIINTPPQDRLPIKTIIAENDDELIKNALLRELARDGQSFIIHNRVETIFDFATKIKELLPHAKIVVGHGQMSAEEIDAIFHAFKNGQADILIATTIVENGIDIPNANTILIDRADRFGLSDLYQLRGRVGRWNRRAYAYFLTPKGMVLSELSRKRLSALVEAGGYGGGMKVAMRDLEIRGAGDILGIEQSGHVSSVGFHLYCKMLKRTIKALTGKLPNVAYDTRVEFPIDARLPEEYVNETQLRMEIYQRLGEALSFDEADAVFDEIKDRFGPLPTPAIWLYHFTRIRIFAQRHFFLKLKMERVSLTAERTVGEQTIVKQFLLPKPKNPQHFEQTVITSLQQEFNLID</sequence>
<dbReference type="InterPro" id="IPR003711">
    <property type="entry name" value="CarD-like/TRCF_RID"/>
</dbReference>
<dbReference type="PANTHER" id="PTHR47964">
    <property type="entry name" value="ATP-DEPENDENT DNA HELICASE HOMOLOG RECG, CHLOROPLASTIC"/>
    <property type="match status" value="1"/>
</dbReference>
<dbReference type="PANTHER" id="PTHR47964:SF1">
    <property type="entry name" value="ATP-DEPENDENT DNA HELICASE HOMOLOG RECG, CHLOROPLASTIC"/>
    <property type="match status" value="1"/>
</dbReference>
<dbReference type="SMART" id="SM00487">
    <property type="entry name" value="DEXDc"/>
    <property type="match status" value="1"/>
</dbReference>
<comment type="caution">
    <text evidence="12">The sequence shown here is derived from an EMBL/GenBank/DDBJ whole genome shotgun (WGS) entry which is preliminary data.</text>
</comment>
<evidence type="ECO:0000256" key="9">
    <source>
        <dbReference type="HAMAP-Rule" id="MF_00969"/>
    </source>
</evidence>
<dbReference type="InterPro" id="IPR014001">
    <property type="entry name" value="Helicase_ATP-bd"/>
</dbReference>
<evidence type="ECO:0000256" key="3">
    <source>
        <dbReference type="ARBA" id="ARBA00022763"/>
    </source>
</evidence>
<reference evidence="12 13" key="1">
    <citation type="submission" date="2021-02" db="EMBL/GenBank/DDBJ databases">
        <title>Activity-based single-cell genomes from oceanic crustal fluid captures similar information to metagenomic and metatranscriptomic surveys with orders of magnitude less sampling.</title>
        <authorList>
            <person name="D'Angelo T.S."/>
            <person name="Orcutt B.N."/>
        </authorList>
    </citation>
    <scope>NUCLEOTIDE SEQUENCE [LARGE SCALE GENOMIC DNA]</scope>
    <source>
        <strain evidence="12">AH-315-G07</strain>
    </source>
</reference>
<organism evidence="12 13">
    <name type="scientific">Simkania negevensis</name>
    <dbReference type="NCBI Taxonomy" id="83561"/>
    <lineage>
        <taxon>Bacteria</taxon>
        <taxon>Pseudomonadati</taxon>
        <taxon>Chlamydiota</taxon>
        <taxon>Chlamydiia</taxon>
        <taxon>Parachlamydiales</taxon>
        <taxon>Simkaniaceae</taxon>
        <taxon>Simkania</taxon>
    </lineage>
</organism>
<keyword evidence="8 9" id="KW-0234">DNA repair</keyword>